<dbReference type="InterPro" id="IPR012945">
    <property type="entry name" value="Tubulin-bd_cofactor_C_dom"/>
</dbReference>
<feature type="region of interest" description="Disordered" evidence="3">
    <location>
        <begin position="207"/>
        <end position="237"/>
    </location>
</feature>
<proteinExistence type="inferred from homology"/>
<dbReference type="InterPro" id="IPR006599">
    <property type="entry name" value="CARP_motif"/>
</dbReference>
<dbReference type="GO" id="GO:0000166">
    <property type="term" value="F:nucleotide binding"/>
    <property type="evidence" value="ECO:0007669"/>
    <property type="project" value="UniProtKB-KW"/>
</dbReference>
<evidence type="ECO:0000256" key="2">
    <source>
        <dbReference type="ARBA" id="ARBA00022741"/>
    </source>
</evidence>
<dbReference type="Pfam" id="PF07986">
    <property type="entry name" value="TBCC"/>
    <property type="match status" value="1"/>
</dbReference>
<evidence type="ECO:0000313" key="6">
    <source>
        <dbReference type="Proteomes" id="UP001530377"/>
    </source>
</evidence>
<keyword evidence="2" id="KW-0547">Nucleotide-binding</keyword>
<evidence type="ECO:0000256" key="1">
    <source>
        <dbReference type="ARBA" id="ARBA00008848"/>
    </source>
</evidence>
<evidence type="ECO:0000259" key="4">
    <source>
        <dbReference type="PROSITE" id="PS51329"/>
    </source>
</evidence>
<dbReference type="PROSITE" id="PS51329">
    <property type="entry name" value="C_CAP_COFACTOR_C"/>
    <property type="match status" value="1"/>
</dbReference>
<dbReference type="AlphaFoldDB" id="A0ABD3RAM1"/>
<sequence>MTKWLIATDGAVFTDKDLYRKHEMETQYTFRNKKNIILTKNPGSIAGQPFVIDNCQKCKILLLDYCDQVQIDDVSDSKIFIAASSGSIFVRNCSNCTFTIASKQLRTRDCRNCTFNLYCKTEPALETSTDIRFGPFNGAYPGHEKDMLSADLDPFINRWHAIYDFNDPSHIKGNWRYLLPKEQGPLWCPLGKAESCIPRNDFPLTLPDGQTGPLLDDENDDNSDDMNEPSTSPKANNKTGFLHKIKVLSLGVWTVVCQTVRSVQDYCSGLILLGMQLPHELLSYCDAAVAKDDKK</sequence>
<comment type="similarity">
    <text evidence="1">Belongs to the TBCC family.</text>
</comment>
<dbReference type="EMBL" id="JALLPB020000354">
    <property type="protein sequence ID" value="KAL3810069.1"/>
    <property type="molecule type" value="Genomic_DNA"/>
</dbReference>
<dbReference type="InterPro" id="IPR016098">
    <property type="entry name" value="CAP/MinC_C"/>
</dbReference>
<name>A0ABD3RAM1_9STRA</name>
<keyword evidence="6" id="KW-1185">Reference proteome</keyword>
<protein>
    <recommendedName>
        <fullName evidence="4">C-CAP/cofactor C-like domain-containing protein</fullName>
    </recommendedName>
</protein>
<evidence type="ECO:0000256" key="3">
    <source>
        <dbReference type="SAM" id="MobiDB-lite"/>
    </source>
</evidence>
<dbReference type="Proteomes" id="UP001530377">
    <property type="component" value="Unassembled WGS sequence"/>
</dbReference>
<dbReference type="InterPro" id="IPR039093">
    <property type="entry name" value="XRP2"/>
</dbReference>
<accession>A0ABD3RAM1</accession>
<gene>
    <name evidence="5" type="ORF">ACHAXA_011802</name>
</gene>
<dbReference type="PANTHER" id="PTHR15440">
    <property type="entry name" value="XRP2 PROTEIN"/>
    <property type="match status" value="1"/>
</dbReference>
<dbReference type="PANTHER" id="PTHR15440:SF0">
    <property type="entry name" value="PROTEIN XRP2"/>
    <property type="match status" value="1"/>
</dbReference>
<dbReference type="SMART" id="SM00673">
    <property type="entry name" value="CARP"/>
    <property type="match status" value="2"/>
</dbReference>
<organism evidence="5 6">
    <name type="scientific">Cyclostephanos tholiformis</name>
    <dbReference type="NCBI Taxonomy" id="382380"/>
    <lineage>
        <taxon>Eukaryota</taxon>
        <taxon>Sar</taxon>
        <taxon>Stramenopiles</taxon>
        <taxon>Ochrophyta</taxon>
        <taxon>Bacillariophyta</taxon>
        <taxon>Coscinodiscophyceae</taxon>
        <taxon>Thalassiosirophycidae</taxon>
        <taxon>Stephanodiscales</taxon>
        <taxon>Stephanodiscaceae</taxon>
        <taxon>Cyclostephanos</taxon>
    </lineage>
</organism>
<dbReference type="Gene3D" id="2.160.20.70">
    <property type="match status" value="1"/>
</dbReference>
<evidence type="ECO:0000313" key="5">
    <source>
        <dbReference type="EMBL" id="KAL3810069.1"/>
    </source>
</evidence>
<feature type="compositionally biased region" description="Acidic residues" evidence="3">
    <location>
        <begin position="215"/>
        <end position="227"/>
    </location>
</feature>
<reference evidence="5 6" key="1">
    <citation type="submission" date="2024-10" db="EMBL/GenBank/DDBJ databases">
        <title>Updated reference genomes for cyclostephanoid diatoms.</title>
        <authorList>
            <person name="Roberts W.R."/>
            <person name="Alverson A.J."/>
        </authorList>
    </citation>
    <scope>NUCLEOTIDE SEQUENCE [LARGE SCALE GENOMIC DNA]</scope>
    <source>
        <strain evidence="5 6">AJA228-03</strain>
    </source>
</reference>
<feature type="domain" description="C-CAP/cofactor C-like" evidence="4">
    <location>
        <begin position="19"/>
        <end position="167"/>
    </location>
</feature>
<dbReference type="InterPro" id="IPR017901">
    <property type="entry name" value="C-CAP_CF_C-like"/>
</dbReference>
<comment type="caution">
    <text evidence="5">The sequence shown here is derived from an EMBL/GenBank/DDBJ whole genome shotgun (WGS) entry which is preliminary data.</text>
</comment>